<sequence length="403" mass="44498">MMVTTLTSSRLSYLNLKGKIFRTLIFISIVAILSFVLFGGTVLSHSMKKGLSSLEMRLGGDLIVVPLGYEQKQESILLTGEPSYFYFDKEILGKLKGVEGISKLSPQFYLTSLNASCCSLPLQIVGFDPETDFLVQPWIREVLGKNLEKGALIVGSDVLIEEDRKIKLFDQGYLVAAKLDKTGTGLDQTVFATMDTIKSIYSDAKDKGLYFSENTNPDTSISSIFIKVQKDYDIDQVVTNIRQNIDGVQIIKSKTLISSIADSFSHFTTVFYAFALAFLVITLAVLTAMFSASVNERKKEFAMLRILGATRKKVASILFWESLYISVTGSVLGIGLAALVVFPYNVFIGDSIGVPYLQPSLLWIFVIGMGTLLTAIGVSILASIYSVIKINRFETYLILREGE</sequence>
<evidence type="ECO:0000256" key="5">
    <source>
        <dbReference type="ARBA" id="ARBA00022475"/>
    </source>
</evidence>
<dbReference type="InterPro" id="IPR051125">
    <property type="entry name" value="ABC-4/HrtB_transporter"/>
</dbReference>
<name>A0A7C8LL02_9FIRM</name>
<keyword evidence="13" id="KW-1185">Reference proteome</keyword>
<evidence type="ECO:0000313" key="12">
    <source>
        <dbReference type="EMBL" id="KAE9634879.1"/>
    </source>
</evidence>
<dbReference type="GO" id="GO:0005886">
    <property type="term" value="C:plasma membrane"/>
    <property type="evidence" value="ECO:0007669"/>
    <property type="project" value="UniProtKB-SubCell"/>
</dbReference>
<dbReference type="OrthoDB" id="6313at2"/>
<keyword evidence="5" id="KW-1003">Cell membrane</keyword>
<evidence type="ECO:0000256" key="8">
    <source>
        <dbReference type="ARBA" id="ARBA00023136"/>
    </source>
</evidence>
<comment type="function">
    <text evidence="9">Part of the ABC transporter complex hrt involved in hemin import. Responsible for the translocation of the substrate across the membrane.</text>
</comment>
<dbReference type="Proteomes" id="UP000483018">
    <property type="component" value="Unassembled WGS sequence"/>
</dbReference>
<dbReference type="PANTHER" id="PTHR43738">
    <property type="entry name" value="ABC TRANSPORTER, MEMBRANE PROTEIN"/>
    <property type="match status" value="1"/>
</dbReference>
<evidence type="ECO:0000256" key="2">
    <source>
        <dbReference type="ARBA" id="ARBA00008697"/>
    </source>
</evidence>
<dbReference type="PANTHER" id="PTHR43738:SF2">
    <property type="entry name" value="ABC TRANSPORTER PERMEASE"/>
    <property type="match status" value="1"/>
</dbReference>
<evidence type="ECO:0000256" key="3">
    <source>
        <dbReference type="ARBA" id="ARBA00011131"/>
    </source>
</evidence>
<evidence type="ECO:0000313" key="13">
    <source>
        <dbReference type="Proteomes" id="UP000483018"/>
    </source>
</evidence>
<comment type="similarity">
    <text evidence="2">Belongs to the ABC-4 integral membrane protein family. HrtB subfamily.</text>
</comment>
<keyword evidence="6 10" id="KW-0812">Transmembrane</keyword>
<proteinExistence type="inferred from homology"/>
<comment type="subcellular location">
    <subcellularLocation>
        <location evidence="1">Cell membrane</location>
        <topology evidence="1">Multi-pass membrane protein</topology>
    </subcellularLocation>
</comment>
<evidence type="ECO:0000256" key="10">
    <source>
        <dbReference type="SAM" id="Phobius"/>
    </source>
</evidence>
<feature type="transmembrane region" description="Helical" evidence="10">
    <location>
        <begin position="20"/>
        <end position="43"/>
    </location>
</feature>
<gene>
    <name evidence="12" type="ORF">GND95_06085</name>
</gene>
<feature type="domain" description="ABC3 transporter permease C-terminal" evidence="11">
    <location>
        <begin position="273"/>
        <end position="391"/>
    </location>
</feature>
<evidence type="ECO:0000256" key="6">
    <source>
        <dbReference type="ARBA" id="ARBA00022692"/>
    </source>
</evidence>
<comment type="caution">
    <text evidence="12">The sequence shown here is derived from an EMBL/GenBank/DDBJ whole genome shotgun (WGS) entry which is preliminary data.</text>
</comment>
<dbReference type="EMBL" id="WSLF01000004">
    <property type="protein sequence ID" value="KAE9634879.1"/>
    <property type="molecule type" value="Genomic_DNA"/>
</dbReference>
<evidence type="ECO:0000256" key="7">
    <source>
        <dbReference type="ARBA" id="ARBA00022989"/>
    </source>
</evidence>
<organism evidence="12 13">
    <name type="scientific">Defluviitalea raffinosedens</name>
    <dbReference type="NCBI Taxonomy" id="1450156"/>
    <lineage>
        <taxon>Bacteria</taxon>
        <taxon>Bacillati</taxon>
        <taxon>Bacillota</taxon>
        <taxon>Clostridia</taxon>
        <taxon>Lachnospirales</taxon>
        <taxon>Defluviitaleaceae</taxon>
        <taxon>Defluviitalea</taxon>
    </lineage>
</organism>
<feature type="transmembrane region" description="Helical" evidence="10">
    <location>
        <begin position="270"/>
        <end position="294"/>
    </location>
</feature>
<dbReference type="AlphaFoldDB" id="A0A7C8LL02"/>
<dbReference type="InterPro" id="IPR003838">
    <property type="entry name" value="ABC3_permease_C"/>
</dbReference>
<evidence type="ECO:0000256" key="4">
    <source>
        <dbReference type="ARBA" id="ARBA00016962"/>
    </source>
</evidence>
<keyword evidence="7 10" id="KW-1133">Transmembrane helix</keyword>
<feature type="transmembrane region" description="Helical" evidence="10">
    <location>
        <begin position="315"/>
        <end position="342"/>
    </location>
</feature>
<evidence type="ECO:0000256" key="9">
    <source>
        <dbReference type="ARBA" id="ARBA00024973"/>
    </source>
</evidence>
<comment type="subunit">
    <text evidence="3">The complex is composed of two ATP-binding proteins (HrtA), two transmembrane proteins (HrtB) and a solute-binding protein.</text>
</comment>
<accession>A0A7C8LL02</accession>
<reference evidence="12 13" key="1">
    <citation type="submission" date="2019-12" db="EMBL/GenBank/DDBJ databases">
        <title>Defluviitalea raffinosedens, isolated from a biogas fermenter, genome sequencing and characterization.</title>
        <authorList>
            <person name="Rettenmaier R."/>
            <person name="Schneider M."/>
            <person name="Neuhaus K."/>
            <person name="Liebl W."/>
            <person name="Zverlov V."/>
        </authorList>
    </citation>
    <scope>NUCLEOTIDE SEQUENCE [LARGE SCALE GENOMIC DNA]</scope>
    <source>
        <strain evidence="12 13">249c-K6</strain>
    </source>
</reference>
<evidence type="ECO:0000259" key="11">
    <source>
        <dbReference type="Pfam" id="PF02687"/>
    </source>
</evidence>
<feature type="transmembrane region" description="Helical" evidence="10">
    <location>
        <begin position="362"/>
        <end position="388"/>
    </location>
</feature>
<keyword evidence="8 10" id="KW-0472">Membrane</keyword>
<protein>
    <recommendedName>
        <fullName evidence="4">Putative hemin transport system permease protein HrtB</fullName>
    </recommendedName>
</protein>
<dbReference type="Pfam" id="PF02687">
    <property type="entry name" value="FtsX"/>
    <property type="match status" value="1"/>
</dbReference>
<evidence type="ECO:0000256" key="1">
    <source>
        <dbReference type="ARBA" id="ARBA00004651"/>
    </source>
</evidence>